<dbReference type="PATRIC" id="fig|1226633.4.peg.1587"/>
<dbReference type="EMBL" id="AUZI01000019">
    <property type="protein sequence ID" value="KID48997.1"/>
    <property type="molecule type" value="Genomic_DNA"/>
</dbReference>
<gene>
    <name evidence="1" type="ORF">C095_07870</name>
</gene>
<accession>A0A017H4G4</accession>
<dbReference type="Proteomes" id="UP000031184">
    <property type="component" value="Unassembled WGS sequence"/>
</dbReference>
<dbReference type="InterPro" id="IPR036328">
    <property type="entry name" value="MliC_sf"/>
</dbReference>
<sequence>MKKFLLLAVLALGLVACGQKEEAKTEETTQVEQAVEAPAAEETIITFAREDGEANIVVKSSDNFETATIVIEDQEYAAKQAVSGSGVKITTEDGKISVHFKNDEGILEMDGTDVNLTVVKE</sequence>
<evidence type="ECO:0000313" key="2">
    <source>
        <dbReference type="Proteomes" id="UP000031184"/>
    </source>
</evidence>
<dbReference type="RefSeq" id="WP_005958219.1">
    <property type="nucleotide sequence ID" value="NZ_AOJP01000007.1"/>
</dbReference>
<dbReference type="AlphaFoldDB" id="A0A017H4G4"/>
<protein>
    <submittedName>
        <fullName evidence="1">Membrane-bound lysozyme-inhibitor of C-type lysozyme</fullName>
    </submittedName>
</protein>
<dbReference type="OrthoDB" id="88441at2"/>
<dbReference type="SUPFAM" id="SSF141488">
    <property type="entry name" value="YdhA-like"/>
    <property type="match status" value="1"/>
</dbReference>
<organism evidence="1 2">
    <name type="scientific">Fusobacterium necrophorum subsp. funduliforme B35</name>
    <dbReference type="NCBI Taxonomy" id="1226633"/>
    <lineage>
        <taxon>Bacteria</taxon>
        <taxon>Fusobacteriati</taxon>
        <taxon>Fusobacteriota</taxon>
        <taxon>Fusobacteriia</taxon>
        <taxon>Fusobacteriales</taxon>
        <taxon>Fusobacteriaceae</taxon>
        <taxon>Fusobacterium</taxon>
    </lineage>
</organism>
<evidence type="ECO:0000313" key="1">
    <source>
        <dbReference type="EMBL" id="KID48997.1"/>
    </source>
</evidence>
<dbReference type="PROSITE" id="PS51257">
    <property type="entry name" value="PROKAR_LIPOPROTEIN"/>
    <property type="match status" value="1"/>
</dbReference>
<dbReference type="Gene3D" id="2.40.128.200">
    <property type="match status" value="1"/>
</dbReference>
<name>A0A017H4G4_9FUSO</name>
<dbReference type="GeneID" id="75076427"/>
<comment type="caution">
    <text evidence="1">The sequence shown here is derived from an EMBL/GenBank/DDBJ whole genome shotgun (WGS) entry which is preliminary data.</text>
</comment>
<reference evidence="1 2" key="1">
    <citation type="submission" date="2013-08" db="EMBL/GenBank/DDBJ databases">
        <title>An opportunistic ruminal bacterium that causes liver abscesses in cattle.</title>
        <authorList>
            <person name="Benahmed F.H."/>
            <person name="Rasmussen M."/>
            <person name="Harbottle H."/>
            <person name="Soppet D."/>
            <person name="Nagaraja T.G."/>
            <person name="Davidson M."/>
        </authorList>
    </citation>
    <scope>NUCLEOTIDE SEQUENCE [LARGE SCALE GENOMIC DNA]</scope>
    <source>
        <strain evidence="1 2">B35</strain>
    </source>
</reference>
<proteinExistence type="predicted"/>